<organism evidence="1 2">
    <name type="scientific">Dreissena polymorpha</name>
    <name type="common">Zebra mussel</name>
    <name type="synonym">Mytilus polymorpha</name>
    <dbReference type="NCBI Taxonomy" id="45954"/>
    <lineage>
        <taxon>Eukaryota</taxon>
        <taxon>Metazoa</taxon>
        <taxon>Spiralia</taxon>
        <taxon>Lophotrochozoa</taxon>
        <taxon>Mollusca</taxon>
        <taxon>Bivalvia</taxon>
        <taxon>Autobranchia</taxon>
        <taxon>Heteroconchia</taxon>
        <taxon>Euheterodonta</taxon>
        <taxon>Imparidentia</taxon>
        <taxon>Neoheterodontei</taxon>
        <taxon>Myida</taxon>
        <taxon>Dreissenoidea</taxon>
        <taxon>Dreissenidae</taxon>
        <taxon>Dreissena</taxon>
    </lineage>
</organism>
<name>A0A9D4C0Q6_DREPO</name>
<reference evidence="1" key="2">
    <citation type="submission" date="2020-11" db="EMBL/GenBank/DDBJ databases">
        <authorList>
            <person name="McCartney M.A."/>
            <person name="Auch B."/>
            <person name="Kono T."/>
            <person name="Mallez S."/>
            <person name="Becker A."/>
            <person name="Gohl D.M."/>
            <person name="Silverstein K.A.T."/>
            <person name="Koren S."/>
            <person name="Bechman K.B."/>
            <person name="Herman A."/>
            <person name="Abrahante J.E."/>
            <person name="Garbe J."/>
        </authorList>
    </citation>
    <scope>NUCLEOTIDE SEQUENCE</scope>
    <source>
        <strain evidence="1">Duluth1</strain>
        <tissue evidence="1">Whole animal</tissue>
    </source>
</reference>
<evidence type="ECO:0000313" key="1">
    <source>
        <dbReference type="EMBL" id="KAH3715181.1"/>
    </source>
</evidence>
<comment type="caution">
    <text evidence="1">The sequence shown here is derived from an EMBL/GenBank/DDBJ whole genome shotgun (WGS) entry which is preliminary data.</text>
</comment>
<gene>
    <name evidence="1" type="ORF">DPMN_057887</name>
</gene>
<dbReference type="EMBL" id="JAIWYP010000013">
    <property type="protein sequence ID" value="KAH3715181.1"/>
    <property type="molecule type" value="Genomic_DNA"/>
</dbReference>
<dbReference type="Proteomes" id="UP000828390">
    <property type="component" value="Unassembled WGS sequence"/>
</dbReference>
<protein>
    <submittedName>
        <fullName evidence="1">Uncharacterized protein</fullName>
    </submittedName>
</protein>
<dbReference type="AlphaFoldDB" id="A0A9D4C0Q6"/>
<sequence length="95" mass="11013">MKQSNSKVKYRLKQYVILHVSVVVTKAKHGGLRKQNRSTCHIEHVQHSLLGHVREIYYQSQPVHLQDHCLNSYQESLFITSEPCTAKVDRINLST</sequence>
<accession>A0A9D4C0Q6</accession>
<proteinExistence type="predicted"/>
<reference evidence="1" key="1">
    <citation type="journal article" date="2019" name="bioRxiv">
        <title>The Genome of the Zebra Mussel, Dreissena polymorpha: A Resource for Invasive Species Research.</title>
        <authorList>
            <person name="McCartney M.A."/>
            <person name="Auch B."/>
            <person name="Kono T."/>
            <person name="Mallez S."/>
            <person name="Zhang Y."/>
            <person name="Obille A."/>
            <person name="Becker A."/>
            <person name="Abrahante J.E."/>
            <person name="Garbe J."/>
            <person name="Badalamenti J.P."/>
            <person name="Herman A."/>
            <person name="Mangelson H."/>
            <person name="Liachko I."/>
            <person name="Sullivan S."/>
            <person name="Sone E.D."/>
            <person name="Koren S."/>
            <person name="Silverstein K.A.T."/>
            <person name="Beckman K.B."/>
            <person name="Gohl D.M."/>
        </authorList>
    </citation>
    <scope>NUCLEOTIDE SEQUENCE</scope>
    <source>
        <strain evidence="1">Duluth1</strain>
        <tissue evidence="1">Whole animal</tissue>
    </source>
</reference>
<keyword evidence="2" id="KW-1185">Reference proteome</keyword>
<evidence type="ECO:0000313" key="2">
    <source>
        <dbReference type="Proteomes" id="UP000828390"/>
    </source>
</evidence>